<keyword evidence="2" id="KW-0472">Membrane</keyword>
<comment type="caution">
    <text evidence="3">The sequence shown here is derived from an EMBL/GenBank/DDBJ whole genome shotgun (WGS) entry which is preliminary data.</text>
</comment>
<accession>A0AAV5MSS4</accession>
<sequence>MDKRDRSKVKNLSSFILNFKTVQFFFPLILLQKKSKTHEALVVSISSERANPIGVLSPLFQCHASRASRRLKLSSSCCSAMLCLFLNALEDIRSDKVGDLLSLKEKTTSGLSISDIFYSPRSKWKESLCLASNRRSKRAIVESFSFTPVLLAESNLSKSLSKLYIHQSGRHGKEPWGETDGGCPVLSLPTLINIEFYVLLRSNEEEYRSGLCTFIQALGINRSGSTLLVVRACPVRTSDRESPGLAISPRLSSSSTILWSLGWSSFLKGNPLRFTLRGFDPSELAEELEAAKAERSGSKAKGSPTNSKKTEAAEVSTSAEARENEGSSGSADFCPIKKEGRCLFSIDWMMEMMNLPLWIDPKN</sequence>
<keyword evidence="2" id="KW-0812">Transmembrane</keyword>
<protein>
    <submittedName>
        <fullName evidence="3">Uncharacterized protein</fullName>
    </submittedName>
</protein>
<proteinExistence type="predicted"/>
<reference evidence="3 4" key="1">
    <citation type="journal article" date="2021" name="Commun. Biol.">
        <title>The genome of Shorea leprosula (Dipterocarpaceae) highlights the ecological relevance of drought in aseasonal tropical rainforests.</title>
        <authorList>
            <person name="Ng K.K.S."/>
            <person name="Kobayashi M.J."/>
            <person name="Fawcett J.A."/>
            <person name="Hatakeyama M."/>
            <person name="Paape T."/>
            <person name="Ng C.H."/>
            <person name="Ang C.C."/>
            <person name="Tnah L.H."/>
            <person name="Lee C.T."/>
            <person name="Nishiyama T."/>
            <person name="Sese J."/>
            <person name="O'Brien M.J."/>
            <person name="Copetti D."/>
            <person name="Mohd Noor M.I."/>
            <person name="Ong R.C."/>
            <person name="Putra M."/>
            <person name="Sireger I.Z."/>
            <person name="Indrioko S."/>
            <person name="Kosugi Y."/>
            <person name="Izuno A."/>
            <person name="Isagi Y."/>
            <person name="Lee S.L."/>
            <person name="Shimizu K.K."/>
        </authorList>
    </citation>
    <scope>NUCLEOTIDE SEQUENCE [LARGE SCALE GENOMIC DNA]</scope>
    <source>
        <strain evidence="3">214</strain>
    </source>
</reference>
<feature type="region of interest" description="Disordered" evidence="1">
    <location>
        <begin position="290"/>
        <end position="331"/>
    </location>
</feature>
<dbReference type="EMBL" id="BPVZ01001019">
    <property type="protein sequence ID" value="GKV53031.1"/>
    <property type="molecule type" value="Genomic_DNA"/>
</dbReference>
<keyword evidence="4" id="KW-1185">Reference proteome</keyword>
<gene>
    <name evidence="3" type="ORF">SLEP1_g59580</name>
</gene>
<dbReference type="AlphaFoldDB" id="A0AAV5MSS4"/>
<feature type="transmembrane region" description="Helical" evidence="2">
    <location>
        <begin position="12"/>
        <end position="31"/>
    </location>
</feature>
<evidence type="ECO:0000256" key="2">
    <source>
        <dbReference type="SAM" id="Phobius"/>
    </source>
</evidence>
<evidence type="ECO:0000313" key="3">
    <source>
        <dbReference type="EMBL" id="GKV53031.1"/>
    </source>
</evidence>
<evidence type="ECO:0000313" key="4">
    <source>
        <dbReference type="Proteomes" id="UP001054252"/>
    </source>
</evidence>
<name>A0AAV5MSS4_9ROSI</name>
<keyword evidence="2" id="KW-1133">Transmembrane helix</keyword>
<evidence type="ECO:0000256" key="1">
    <source>
        <dbReference type="SAM" id="MobiDB-lite"/>
    </source>
</evidence>
<organism evidence="3 4">
    <name type="scientific">Rubroshorea leprosula</name>
    <dbReference type="NCBI Taxonomy" id="152421"/>
    <lineage>
        <taxon>Eukaryota</taxon>
        <taxon>Viridiplantae</taxon>
        <taxon>Streptophyta</taxon>
        <taxon>Embryophyta</taxon>
        <taxon>Tracheophyta</taxon>
        <taxon>Spermatophyta</taxon>
        <taxon>Magnoliopsida</taxon>
        <taxon>eudicotyledons</taxon>
        <taxon>Gunneridae</taxon>
        <taxon>Pentapetalae</taxon>
        <taxon>rosids</taxon>
        <taxon>malvids</taxon>
        <taxon>Malvales</taxon>
        <taxon>Dipterocarpaceae</taxon>
        <taxon>Rubroshorea</taxon>
    </lineage>
</organism>
<dbReference type="Proteomes" id="UP001054252">
    <property type="component" value="Unassembled WGS sequence"/>
</dbReference>